<evidence type="ECO:0000313" key="3">
    <source>
        <dbReference type="EMBL" id="PCG66042.1"/>
    </source>
</evidence>
<dbReference type="InterPro" id="IPR038765">
    <property type="entry name" value="Papain-like_cys_pep_sf"/>
</dbReference>
<dbReference type="InterPro" id="IPR013201">
    <property type="entry name" value="Prot_inhib_I29"/>
</dbReference>
<keyword evidence="1" id="KW-0732">Signal</keyword>
<comment type="caution">
    <text evidence="3">The sequence shown here is derived from an EMBL/GenBank/DDBJ whole genome shotgun (WGS) entry which is preliminary data.</text>
</comment>
<dbReference type="Pfam" id="PF08246">
    <property type="entry name" value="Inhibitor_I29"/>
    <property type="match status" value="1"/>
</dbReference>
<dbReference type="AlphaFoldDB" id="A0A2A4J3Q6"/>
<dbReference type="SUPFAM" id="SSF54001">
    <property type="entry name" value="Cysteine proteinases"/>
    <property type="match status" value="1"/>
</dbReference>
<organism evidence="3">
    <name type="scientific">Heliothis virescens</name>
    <name type="common">Tobacco budworm moth</name>
    <dbReference type="NCBI Taxonomy" id="7102"/>
    <lineage>
        <taxon>Eukaryota</taxon>
        <taxon>Metazoa</taxon>
        <taxon>Ecdysozoa</taxon>
        <taxon>Arthropoda</taxon>
        <taxon>Hexapoda</taxon>
        <taxon>Insecta</taxon>
        <taxon>Pterygota</taxon>
        <taxon>Neoptera</taxon>
        <taxon>Endopterygota</taxon>
        <taxon>Lepidoptera</taxon>
        <taxon>Glossata</taxon>
        <taxon>Ditrysia</taxon>
        <taxon>Noctuoidea</taxon>
        <taxon>Noctuidae</taxon>
        <taxon>Heliothinae</taxon>
        <taxon>Heliothis</taxon>
    </lineage>
</organism>
<evidence type="ECO:0000256" key="1">
    <source>
        <dbReference type="SAM" id="SignalP"/>
    </source>
</evidence>
<accession>A0A2A4J3Q6</accession>
<feature type="chain" id="PRO_5012720412" description="Cathepsin propeptide inhibitor domain-containing protein" evidence="1">
    <location>
        <begin position="20"/>
        <end position="120"/>
    </location>
</feature>
<gene>
    <name evidence="3" type="ORF">B5V51_8293</name>
</gene>
<name>A0A2A4J3Q6_HELVI</name>
<sequence length="120" mass="13834">MKFYVIVALSIALIQSIKCEDFGDDAGLFSYDEIEDRIDDEPKPIYKIADAANLFKKFVKDFNKSYKNDEDYQTHYKNFVENLKEINRINSDKEYSSTSDINLFSDLSAQERQLVLGGPA</sequence>
<reference evidence="3" key="1">
    <citation type="submission" date="2017-09" db="EMBL/GenBank/DDBJ databases">
        <title>Contemporary evolution of a Lepidopteran species, Heliothis virescens, in response to modern agricultural practices.</title>
        <authorList>
            <person name="Fritz M.L."/>
            <person name="Deyonke A.M."/>
            <person name="Papanicolaou A."/>
            <person name="Micinski S."/>
            <person name="Westbrook J."/>
            <person name="Gould F."/>
        </authorList>
    </citation>
    <scope>NUCLEOTIDE SEQUENCE [LARGE SCALE GENOMIC DNA]</scope>
    <source>
        <strain evidence="3">HvINT-</strain>
        <tissue evidence="3">Whole body</tissue>
    </source>
</reference>
<feature type="domain" description="Cathepsin propeptide inhibitor" evidence="2">
    <location>
        <begin position="55"/>
        <end position="112"/>
    </location>
</feature>
<protein>
    <recommendedName>
        <fullName evidence="2">Cathepsin propeptide inhibitor domain-containing protein</fullName>
    </recommendedName>
</protein>
<evidence type="ECO:0000259" key="2">
    <source>
        <dbReference type="SMART" id="SM00848"/>
    </source>
</evidence>
<dbReference type="Gene3D" id="1.10.287.2250">
    <property type="match status" value="1"/>
</dbReference>
<dbReference type="EMBL" id="NWSH01003620">
    <property type="protein sequence ID" value="PCG66042.1"/>
    <property type="molecule type" value="Genomic_DNA"/>
</dbReference>
<dbReference type="SMART" id="SM00848">
    <property type="entry name" value="Inhibitor_I29"/>
    <property type="match status" value="1"/>
</dbReference>
<proteinExistence type="predicted"/>
<feature type="signal peptide" evidence="1">
    <location>
        <begin position="1"/>
        <end position="19"/>
    </location>
</feature>